<protein>
    <submittedName>
        <fullName evidence="1">42881_t:CDS:1</fullName>
    </submittedName>
</protein>
<dbReference type="EMBL" id="CAJVQB010026448">
    <property type="protein sequence ID" value="CAG8808554.1"/>
    <property type="molecule type" value="Genomic_DNA"/>
</dbReference>
<evidence type="ECO:0000313" key="2">
    <source>
        <dbReference type="Proteomes" id="UP000789901"/>
    </source>
</evidence>
<keyword evidence="2" id="KW-1185">Reference proteome</keyword>
<reference evidence="1 2" key="1">
    <citation type="submission" date="2021-06" db="EMBL/GenBank/DDBJ databases">
        <authorList>
            <person name="Kallberg Y."/>
            <person name="Tangrot J."/>
            <person name="Rosling A."/>
        </authorList>
    </citation>
    <scope>NUCLEOTIDE SEQUENCE [LARGE SCALE GENOMIC DNA]</scope>
    <source>
        <strain evidence="1 2">120-4 pot B 10/14</strain>
    </source>
</reference>
<gene>
    <name evidence="1" type="ORF">GMARGA_LOCUS24727</name>
</gene>
<proteinExistence type="predicted"/>
<feature type="non-terminal residue" evidence="1">
    <location>
        <position position="44"/>
    </location>
</feature>
<dbReference type="Proteomes" id="UP000789901">
    <property type="component" value="Unassembled WGS sequence"/>
</dbReference>
<sequence length="44" mass="4784">MDTSYIQQCFLVVLLDLSSDLVCETNKTNKIGNSGNETSKTGDT</sequence>
<accession>A0ABN7VZD3</accession>
<evidence type="ECO:0000313" key="1">
    <source>
        <dbReference type="EMBL" id="CAG8808554.1"/>
    </source>
</evidence>
<comment type="caution">
    <text evidence="1">The sequence shown here is derived from an EMBL/GenBank/DDBJ whole genome shotgun (WGS) entry which is preliminary data.</text>
</comment>
<name>A0ABN7VZD3_GIGMA</name>
<organism evidence="1 2">
    <name type="scientific">Gigaspora margarita</name>
    <dbReference type="NCBI Taxonomy" id="4874"/>
    <lineage>
        <taxon>Eukaryota</taxon>
        <taxon>Fungi</taxon>
        <taxon>Fungi incertae sedis</taxon>
        <taxon>Mucoromycota</taxon>
        <taxon>Glomeromycotina</taxon>
        <taxon>Glomeromycetes</taxon>
        <taxon>Diversisporales</taxon>
        <taxon>Gigasporaceae</taxon>
        <taxon>Gigaspora</taxon>
    </lineage>
</organism>